<protein>
    <recommendedName>
        <fullName evidence="3">SET domain-containing protein</fullName>
    </recommendedName>
</protein>
<dbReference type="Gene3D" id="3.90.1410.10">
    <property type="entry name" value="set domain protein methyltransferase, domain 1"/>
    <property type="match status" value="1"/>
</dbReference>
<evidence type="ECO:0000313" key="2">
    <source>
        <dbReference type="Proteomes" id="UP000039865"/>
    </source>
</evidence>
<evidence type="ECO:0000313" key="1">
    <source>
        <dbReference type="EMBL" id="CDW78169.1"/>
    </source>
</evidence>
<reference evidence="1 2" key="1">
    <citation type="submission" date="2014-06" db="EMBL/GenBank/DDBJ databases">
        <authorList>
            <person name="Swart Estienne"/>
        </authorList>
    </citation>
    <scope>NUCLEOTIDE SEQUENCE [LARGE SCALE GENOMIC DNA]</scope>
    <source>
        <strain evidence="1 2">130c</strain>
    </source>
</reference>
<dbReference type="InParanoid" id="A0A078A7E6"/>
<dbReference type="GO" id="GO:0016279">
    <property type="term" value="F:protein-lysine N-methyltransferase activity"/>
    <property type="evidence" value="ECO:0007669"/>
    <property type="project" value="TreeGrafter"/>
</dbReference>
<keyword evidence="2" id="KW-1185">Reference proteome</keyword>
<dbReference type="Proteomes" id="UP000039865">
    <property type="component" value="Unassembled WGS sequence"/>
</dbReference>
<name>A0A078A7E6_STYLE</name>
<proteinExistence type="predicted"/>
<dbReference type="InterPro" id="IPR050600">
    <property type="entry name" value="SETD3_SETD6_MTase"/>
</dbReference>
<dbReference type="OrthoDB" id="441812at2759"/>
<dbReference type="EMBL" id="CCKQ01006829">
    <property type="protein sequence ID" value="CDW78169.1"/>
    <property type="molecule type" value="Genomic_DNA"/>
</dbReference>
<dbReference type="PANTHER" id="PTHR13271">
    <property type="entry name" value="UNCHARACTERIZED PUTATIVE METHYLTRANSFERASE"/>
    <property type="match status" value="1"/>
</dbReference>
<dbReference type="AlphaFoldDB" id="A0A078A7E6"/>
<accession>A0A078A7E6</accession>
<evidence type="ECO:0008006" key="3">
    <source>
        <dbReference type="Google" id="ProtNLM"/>
    </source>
</evidence>
<gene>
    <name evidence="1" type="primary">Contig13149.g14019</name>
    <name evidence="1" type="ORF">STYLEM_7142</name>
</gene>
<dbReference type="SUPFAM" id="SSF82199">
    <property type="entry name" value="SET domain"/>
    <property type="match status" value="1"/>
</dbReference>
<dbReference type="InterPro" id="IPR046341">
    <property type="entry name" value="SET_dom_sf"/>
</dbReference>
<organism evidence="1 2">
    <name type="scientific">Stylonychia lemnae</name>
    <name type="common">Ciliate</name>
    <dbReference type="NCBI Taxonomy" id="5949"/>
    <lineage>
        <taxon>Eukaryota</taxon>
        <taxon>Sar</taxon>
        <taxon>Alveolata</taxon>
        <taxon>Ciliophora</taxon>
        <taxon>Intramacronucleata</taxon>
        <taxon>Spirotrichea</taxon>
        <taxon>Stichotrichia</taxon>
        <taxon>Sporadotrichida</taxon>
        <taxon>Oxytrichidae</taxon>
        <taxon>Stylonychinae</taxon>
        <taxon>Stylonychia</taxon>
    </lineage>
</organism>
<sequence>MQSLSDSFQFFDKVATLELKKNPKYAKFLDWCTEQGINLERIDYPLAFGPSGFLVGVGTSKQVQKGEWTLRTPCSSRIDYETIRNSSGVGVIIKSLDVNQDFTLALYYMHQFLLGAESHLYHPIQVSAPADLPFQWTDDEIDFIQDIPAITQIRQMRAQALQDADEIYIKVLENGCLDYFCPGEQTKENFINQYLEAWVITQNRIISFGFNLKYYSIIPMIEQVNHTPGRSSIWQVVDSEGSVLTENSIGNLNCYCIPGIEAINGKSFLPPSEEVFETIISEVPIDVIQDTTSYFVPPEGSFFQLVSSHDLEVGESIPCSYGDMTNRYHFVNYGFYLSNNESNCFSIKLKISGKEQTILLHQNNKHDKFLSLCKQVLIDAGLKTCTYSLVCQFAIDLIKQQYAIDFGKSFDDAEQQIEEFDSKRKRLAYEYKTEQKKMYSYHITDLQKLIVSKNNTLFN</sequence>
<dbReference type="PANTHER" id="PTHR13271:SF137">
    <property type="entry name" value="SET DOMAIN-CONTAINING PROTEIN"/>
    <property type="match status" value="1"/>
</dbReference>